<dbReference type="CDD" id="cd04301">
    <property type="entry name" value="NAT_SF"/>
    <property type="match status" value="1"/>
</dbReference>
<dbReference type="PROSITE" id="PS51186">
    <property type="entry name" value="GNAT"/>
    <property type="match status" value="1"/>
</dbReference>
<dbReference type="GO" id="GO:0016747">
    <property type="term" value="F:acyltransferase activity, transferring groups other than amino-acyl groups"/>
    <property type="evidence" value="ECO:0007669"/>
    <property type="project" value="InterPro"/>
</dbReference>
<protein>
    <submittedName>
        <fullName evidence="4">GNAT family N-acetyltransferase</fullName>
    </submittedName>
</protein>
<dbReference type="EMBL" id="CP023564">
    <property type="protein sequence ID" value="ATG54045.1"/>
    <property type="molecule type" value="Genomic_DNA"/>
</dbReference>
<dbReference type="InterPro" id="IPR050832">
    <property type="entry name" value="Bact_Acetyltransf"/>
</dbReference>
<dbReference type="InterPro" id="IPR016181">
    <property type="entry name" value="Acyl_CoA_acyltransferase"/>
</dbReference>
<organism evidence="4 5">
    <name type="scientific">Brachybacterium ginsengisoli</name>
    <dbReference type="NCBI Taxonomy" id="1331682"/>
    <lineage>
        <taxon>Bacteria</taxon>
        <taxon>Bacillati</taxon>
        <taxon>Actinomycetota</taxon>
        <taxon>Actinomycetes</taxon>
        <taxon>Micrococcales</taxon>
        <taxon>Dermabacteraceae</taxon>
        <taxon>Brachybacterium</taxon>
    </lineage>
</organism>
<gene>
    <name evidence="4" type="ORF">CFK41_04100</name>
</gene>
<evidence type="ECO:0000313" key="4">
    <source>
        <dbReference type="EMBL" id="ATG54045.1"/>
    </source>
</evidence>
<dbReference type="Proteomes" id="UP000217889">
    <property type="component" value="Chromosome"/>
</dbReference>
<dbReference type="Pfam" id="PF13508">
    <property type="entry name" value="Acetyltransf_7"/>
    <property type="match status" value="1"/>
</dbReference>
<keyword evidence="2" id="KW-0012">Acyltransferase</keyword>
<evidence type="ECO:0000256" key="1">
    <source>
        <dbReference type="ARBA" id="ARBA00022679"/>
    </source>
</evidence>
<dbReference type="KEGG" id="bgg:CFK41_04100"/>
<evidence type="ECO:0000259" key="3">
    <source>
        <dbReference type="PROSITE" id="PS51186"/>
    </source>
</evidence>
<dbReference type="Gene3D" id="3.40.630.30">
    <property type="match status" value="1"/>
</dbReference>
<feature type="domain" description="N-acetyltransferase" evidence="3">
    <location>
        <begin position="15"/>
        <end position="154"/>
    </location>
</feature>
<keyword evidence="5" id="KW-1185">Reference proteome</keyword>
<dbReference type="PANTHER" id="PTHR43877">
    <property type="entry name" value="AMINOALKYLPHOSPHONATE N-ACETYLTRANSFERASE-RELATED-RELATED"/>
    <property type="match status" value="1"/>
</dbReference>
<evidence type="ECO:0000256" key="2">
    <source>
        <dbReference type="ARBA" id="ARBA00023315"/>
    </source>
</evidence>
<name>A0A291GUZ3_9MICO</name>
<accession>A0A291GUZ3</accession>
<dbReference type="InterPro" id="IPR000182">
    <property type="entry name" value="GNAT_dom"/>
</dbReference>
<reference evidence="4 5" key="1">
    <citation type="journal article" date="2014" name="Int. J. Syst. Evol. Microbiol.">
        <title>Brachybacterium ginsengisoli sp. nov., isolated from soil of a ginseng field.</title>
        <authorList>
            <person name="Hoang V.A."/>
            <person name="Kim Y.J."/>
            <person name="Nguyen N.L."/>
            <person name="Yang D.C."/>
        </authorList>
    </citation>
    <scope>NUCLEOTIDE SEQUENCE [LARGE SCALE GENOMIC DNA]</scope>
    <source>
        <strain evidence="4 5">DCY80</strain>
    </source>
</reference>
<proteinExistence type="predicted"/>
<dbReference type="SUPFAM" id="SSF55729">
    <property type="entry name" value="Acyl-CoA N-acyltransferases (Nat)"/>
    <property type="match status" value="1"/>
</dbReference>
<evidence type="ECO:0000313" key="5">
    <source>
        <dbReference type="Proteomes" id="UP000217889"/>
    </source>
</evidence>
<dbReference type="PANTHER" id="PTHR43877:SF2">
    <property type="entry name" value="AMINOALKYLPHOSPHONATE N-ACETYLTRANSFERASE-RELATED"/>
    <property type="match status" value="1"/>
</dbReference>
<sequence>MAGAASIVRMQPQTPLIREATIDDAAQIWPLAEALATSYRPTRTAFTEILGRITADPQATVLVATDGERIIGYVHVLTHEAFHADGAIGWVEELMVAPERRDSGAGRALMEAAESWARDRSDIAYLAVATRRAQGFYSSIGYEDSATYFKKQFR</sequence>
<keyword evidence="1 4" id="KW-0808">Transferase</keyword>
<dbReference type="AlphaFoldDB" id="A0A291GUZ3"/>